<sequence>MLVFNNVEYTVRLIKGMPPIPQTLLPTAEFIADVAYATKEDVVFIFAKAWNRLEPEDFLALLTQEARYASQSVFEELVGASAISNCLRNMMRTVRAHSLNDPNSRVRVEAGRTARGEGVGRPCAFMTQWEKLLTRRQVIAACAYFPAFIAASDGVKGDFHGLTWLSWMGRRAWSKTYEGLEGI</sequence>
<name>A0AA42W3B2_9BURK</name>
<accession>A0AA42W3B2</accession>
<proteinExistence type="predicted"/>
<protein>
    <submittedName>
        <fullName evidence="1">Uncharacterized protein</fullName>
    </submittedName>
</protein>
<dbReference type="Proteomes" id="UP001161294">
    <property type="component" value="Unassembled WGS sequence"/>
</dbReference>
<evidence type="ECO:0000313" key="2">
    <source>
        <dbReference type="Proteomes" id="UP001161294"/>
    </source>
</evidence>
<evidence type="ECO:0000313" key="1">
    <source>
        <dbReference type="EMBL" id="MDH2006527.1"/>
    </source>
</evidence>
<dbReference type="RefSeq" id="WP_279852223.1">
    <property type="nucleotide sequence ID" value="NZ_JAOCIA010000028.1"/>
</dbReference>
<organism evidence="1 2">
    <name type="scientific">Comamonas aquatica</name>
    <dbReference type="NCBI Taxonomy" id="225991"/>
    <lineage>
        <taxon>Bacteria</taxon>
        <taxon>Pseudomonadati</taxon>
        <taxon>Pseudomonadota</taxon>
        <taxon>Betaproteobacteria</taxon>
        <taxon>Burkholderiales</taxon>
        <taxon>Comamonadaceae</taxon>
        <taxon>Comamonas</taxon>
    </lineage>
</organism>
<dbReference type="AlphaFoldDB" id="A0AA42W3B2"/>
<reference evidence="1" key="1">
    <citation type="submission" date="2022-09" db="EMBL/GenBank/DDBJ databases">
        <title>Intensive care unit water sources are persistently colonized with multi-drug resistant bacteria and are the site of extensive horizontal gene transfer of antibiotic resistance genes.</title>
        <authorList>
            <person name="Diorio-Toth L."/>
        </authorList>
    </citation>
    <scope>NUCLEOTIDE SEQUENCE</scope>
    <source>
        <strain evidence="1">GD03686</strain>
    </source>
</reference>
<dbReference type="Gene3D" id="3.10.450.50">
    <property type="match status" value="1"/>
</dbReference>
<dbReference type="EMBL" id="JAOCJW010000027">
    <property type="protein sequence ID" value="MDH2006527.1"/>
    <property type="molecule type" value="Genomic_DNA"/>
</dbReference>
<dbReference type="InterPro" id="IPR032710">
    <property type="entry name" value="NTF2-like_dom_sf"/>
</dbReference>
<comment type="caution">
    <text evidence="1">The sequence shown here is derived from an EMBL/GenBank/DDBJ whole genome shotgun (WGS) entry which is preliminary data.</text>
</comment>
<dbReference type="SUPFAM" id="SSF54427">
    <property type="entry name" value="NTF2-like"/>
    <property type="match status" value="1"/>
</dbReference>
<gene>
    <name evidence="1" type="ORF">N5J23_13395</name>
</gene>